<name>U7UIV3_9FIRM</name>
<dbReference type="InterPro" id="IPR008286">
    <property type="entry name" value="Prn/Lys/Arg_de-COase_C"/>
</dbReference>
<accession>U7UIV3</accession>
<organism evidence="7 8">
    <name type="scientific">Megasphaera vaginalis</name>
    <name type="common">ex Srinivasan et al. 2021</name>
    <dbReference type="NCBI Taxonomy" id="1111454"/>
    <lineage>
        <taxon>Bacteria</taxon>
        <taxon>Bacillati</taxon>
        <taxon>Bacillota</taxon>
        <taxon>Negativicutes</taxon>
        <taxon>Veillonellales</taxon>
        <taxon>Veillonellaceae</taxon>
        <taxon>Megasphaera</taxon>
    </lineage>
</organism>
<protein>
    <submittedName>
        <fullName evidence="7">Putative arginine 2-monooxygenase</fullName>
    </submittedName>
</protein>
<evidence type="ECO:0000313" key="7">
    <source>
        <dbReference type="EMBL" id="ERT59260.1"/>
    </source>
</evidence>
<evidence type="ECO:0000256" key="2">
    <source>
        <dbReference type="ARBA" id="ARBA00010671"/>
    </source>
</evidence>
<evidence type="ECO:0000259" key="6">
    <source>
        <dbReference type="PROSITE" id="PS00703"/>
    </source>
</evidence>
<comment type="similarity">
    <text evidence="2">Belongs to the Orn/Lys/Arg decarboxylase class-I family.</text>
</comment>
<evidence type="ECO:0000313" key="8">
    <source>
        <dbReference type="Proteomes" id="UP000017090"/>
    </source>
</evidence>
<evidence type="ECO:0000256" key="3">
    <source>
        <dbReference type="ARBA" id="ARBA00022793"/>
    </source>
</evidence>
<sequence>MTENRQLQAPFAEALEDYCRRRMVPFHTPGHKGGRGASPYQRELFGEALRRDLGLMYALDDLFQPHGALREAMALAAELYGAGRTFFSVNGTTACIAAMLLAVCCDGDEVIIPREAHGSVLNGLILCGAAPVYMESRFAAAEEVTLGPTLDSLQQAVAAHPRARAVVFTYPTYDGIAVDLPAMAAYAHDRGLLVLVDEAHGAHLAFAEALPPAALACGADCVAQSTHKLLGSVTQTSMLHCRKGFPYTDRVARAMALVQSTSPNYWLLASLDEARRQMAADGGRLVPAAVSLARCVRRELNAISGIRCFGREICAYDGVAAFDETKLTIDVAALGLDGAAAEKELRREGIEVELTAGHHVLALLTIGDDAATAAALVRACRALAAAGGRGKSAAPAEPPLPQPRVVLTPRQAWQSAVRRVAFDAAAGAVSAETITFYPPGIPVLARGEMVTAAVLDYLRCKLAAGYEAHGAADGTLRTLLVIDDIHEK</sequence>
<keyword evidence="7" id="KW-0503">Monooxygenase</keyword>
<keyword evidence="7" id="KW-0560">Oxidoreductase</keyword>
<dbReference type="InterPro" id="IPR015421">
    <property type="entry name" value="PyrdxlP-dep_Trfase_major"/>
</dbReference>
<keyword evidence="4" id="KW-0663">Pyridoxal phosphate</keyword>
<dbReference type="PANTHER" id="PTHR43277:SF4">
    <property type="entry name" value="ARGININE DECARBOXYLASE"/>
    <property type="match status" value="1"/>
</dbReference>
<evidence type="ECO:0000256" key="4">
    <source>
        <dbReference type="ARBA" id="ARBA00022898"/>
    </source>
</evidence>
<gene>
    <name evidence="7" type="ORF">HMPREF1250_1462</name>
</gene>
<dbReference type="Gene3D" id="3.90.100.10">
    <property type="entry name" value="Orn/Lys/Arg decarboxylase, C-terminal domain"/>
    <property type="match status" value="1"/>
</dbReference>
<proteinExistence type="inferred from homology"/>
<dbReference type="Pfam" id="PF01276">
    <property type="entry name" value="OKR_DC_1"/>
    <property type="match status" value="1"/>
</dbReference>
<evidence type="ECO:0000256" key="5">
    <source>
        <dbReference type="ARBA" id="ARBA00023239"/>
    </source>
</evidence>
<dbReference type="AlphaFoldDB" id="U7UIV3"/>
<comment type="caution">
    <text evidence="7">The sequence shown here is derived from an EMBL/GenBank/DDBJ whole genome shotgun (WGS) entry which is preliminary data.</text>
</comment>
<dbReference type="STRING" id="1111454.HMPREF1250_1462"/>
<feature type="domain" description="Orn/Lys/Arg decarboxylases family 1 pyridoxal-P attachment site" evidence="6">
    <location>
        <begin position="223"/>
        <end position="237"/>
    </location>
</feature>
<dbReference type="Proteomes" id="UP000017090">
    <property type="component" value="Unassembled WGS sequence"/>
</dbReference>
<dbReference type="GO" id="GO:0004497">
    <property type="term" value="F:monooxygenase activity"/>
    <property type="evidence" value="ECO:0007669"/>
    <property type="project" value="UniProtKB-KW"/>
</dbReference>
<dbReference type="SUPFAM" id="SSF55904">
    <property type="entry name" value="Ornithine decarboxylase C-terminal domain"/>
    <property type="match status" value="1"/>
</dbReference>
<keyword evidence="8" id="KW-1185">Reference proteome</keyword>
<keyword evidence="3" id="KW-0210">Decarboxylase</keyword>
<comment type="cofactor">
    <cofactor evidence="1">
        <name>pyridoxal 5'-phosphate</name>
        <dbReference type="ChEBI" id="CHEBI:597326"/>
    </cofactor>
</comment>
<evidence type="ECO:0000256" key="1">
    <source>
        <dbReference type="ARBA" id="ARBA00001933"/>
    </source>
</evidence>
<dbReference type="eggNOG" id="COG1982">
    <property type="taxonomic scope" value="Bacteria"/>
</dbReference>
<dbReference type="Gene3D" id="3.40.640.10">
    <property type="entry name" value="Type I PLP-dependent aspartate aminotransferase-like (Major domain)"/>
    <property type="match status" value="1"/>
</dbReference>
<keyword evidence="5" id="KW-0456">Lyase</keyword>
<dbReference type="EMBL" id="AWXA01000037">
    <property type="protein sequence ID" value="ERT59260.1"/>
    <property type="molecule type" value="Genomic_DNA"/>
</dbReference>
<dbReference type="RefSeq" id="WP_023053887.1">
    <property type="nucleotide sequence ID" value="NZ_AWXA01000037.1"/>
</dbReference>
<dbReference type="GO" id="GO:0016831">
    <property type="term" value="F:carboxy-lyase activity"/>
    <property type="evidence" value="ECO:0007669"/>
    <property type="project" value="UniProtKB-KW"/>
</dbReference>
<dbReference type="OrthoDB" id="9815233at2"/>
<dbReference type="InterPro" id="IPR036633">
    <property type="entry name" value="Prn/Lys/Arg_de-COase_C_sf"/>
</dbReference>
<reference evidence="7 8" key="1">
    <citation type="submission" date="2013-09" db="EMBL/GenBank/DDBJ databases">
        <authorList>
            <person name="Durkin A.S."/>
            <person name="Haft D.R."/>
            <person name="McCorrison J."/>
            <person name="Torralba M."/>
            <person name="Gillis M."/>
            <person name="Haft D.H."/>
            <person name="Methe B."/>
            <person name="Sutton G."/>
            <person name="Nelson K.E."/>
        </authorList>
    </citation>
    <scope>NUCLEOTIDE SEQUENCE [LARGE SCALE GENOMIC DNA]</scope>
    <source>
        <strain evidence="7 8">BV3C16-1</strain>
    </source>
</reference>
<dbReference type="PANTHER" id="PTHR43277">
    <property type="entry name" value="ARGININE DECARBOXYLASE"/>
    <property type="match status" value="1"/>
</dbReference>
<dbReference type="Pfam" id="PF03711">
    <property type="entry name" value="OKR_DC_1_C"/>
    <property type="match status" value="1"/>
</dbReference>
<dbReference type="PROSITE" id="PS00703">
    <property type="entry name" value="OKR_DC_1"/>
    <property type="match status" value="1"/>
</dbReference>
<dbReference type="PATRIC" id="fig|1111454.3.peg.1381"/>
<dbReference type="InterPro" id="IPR052357">
    <property type="entry name" value="Orn_Lys_Arg_decarboxylase-I"/>
</dbReference>
<dbReference type="InterPro" id="IPR015424">
    <property type="entry name" value="PyrdxlP-dep_Trfase"/>
</dbReference>
<dbReference type="SUPFAM" id="SSF53383">
    <property type="entry name" value="PLP-dependent transferases"/>
    <property type="match status" value="1"/>
</dbReference>
<dbReference type="InterPro" id="IPR000310">
    <property type="entry name" value="Orn/Lys/Arg_deCO2ase_major_dom"/>
</dbReference>